<keyword evidence="1" id="KW-0472">Membrane</keyword>
<dbReference type="RefSeq" id="WP_161926448.1">
    <property type="nucleotide sequence ID" value="NZ_BJOU01000001.1"/>
</dbReference>
<dbReference type="EMBL" id="BJOU01000001">
    <property type="protein sequence ID" value="GED97068.1"/>
    <property type="molecule type" value="Genomic_DNA"/>
</dbReference>
<protein>
    <recommendedName>
        <fullName evidence="4">Sensor domain-containing protein</fullName>
    </recommendedName>
</protein>
<evidence type="ECO:0008006" key="4">
    <source>
        <dbReference type="Google" id="ProtNLM"/>
    </source>
</evidence>
<name>A0A7I9UV64_9ACTN</name>
<dbReference type="Proteomes" id="UP000444980">
    <property type="component" value="Unassembled WGS sequence"/>
</dbReference>
<reference evidence="3" key="1">
    <citation type="submission" date="2019-06" db="EMBL/GenBank/DDBJ databases">
        <title>Gordonia isolated from sludge of a wastewater treatment plant.</title>
        <authorList>
            <person name="Tamura T."/>
            <person name="Aoyama K."/>
            <person name="Kang Y."/>
            <person name="Saito S."/>
            <person name="Akiyama N."/>
            <person name="Yazawa K."/>
            <person name="Gonoi T."/>
            <person name="Mikami Y."/>
        </authorList>
    </citation>
    <scope>NUCLEOTIDE SEQUENCE [LARGE SCALE GENOMIC DNA]</scope>
    <source>
        <strain evidence="3">NBRC 107697</strain>
    </source>
</reference>
<comment type="caution">
    <text evidence="2">The sequence shown here is derived from an EMBL/GenBank/DDBJ whole genome shotgun (WGS) entry which is preliminary data.</text>
</comment>
<sequence length="246" mass="26996">MLRLRRFHIGIVLLVVALVGALSFGVYSFQANSGGEPDVDLPTSTANNTIASDQALFLTVDDFPRGYRAVSMTNPFTPFVERFKREQTVQSEPGECHTIIVAGIRRAMEFPQSAMLFYQPALRDGAQSTQRIVHDERDFGVQKQIGSACQVRTMTDLSGAMSSEKMETDLSDLPGLPSGVQVYVRSWTIRADSSGRISSYRTEGYAQIGDIGTHLEVISSGFDGDQQGLFMPLFVMAINKLALSGR</sequence>
<keyword evidence="1" id="KW-0812">Transmembrane</keyword>
<keyword evidence="1" id="KW-1133">Transmembrane helix</keyword>
<proteinExistence type="predicted"/>
<accession>A0A7I9UV64</accession>
<organism evidence="2 3">
    <name type="scientific">Gordonia crocea</name>
    <dbReference type="NCBI Taxonomy" id="589162"/>
    <lineage>
        <taxon>Bacteria</taxon>
        <taxon>Bacillati</taxon>
        <taxon>Actinomycetota</taxon>
        <taxon>Actinomycetes</taxon>
        <taxon>Mycobacteriales</taxon>
        <taxon>Gordoniaceae</taxon>
        <taxon>Gordonia</taxon>
    </lineage>
</organism>
<dbReference type="AlphaFoldDB" id="A0A7I9UV64"/>
<evidence type="ECO:0000256" key="1">
    <source>
        <dbReference type="SAM" id="Phobius"/>
    </source>
</evidence>
<evidence type="ECO:0000313" key="3">
    <source>
        <dbReference type="Proteomes" id="UP000444980"/>
    </source>
</evidence>
<keyword evidence="3" id="KW-1185">Reference proteome</keyword>
<evidence type="ECO:0000313" key="2">
    <source>
        <dbReference type="EMBL" id="GED97068.1"/>
    </source>
</evidence>
<dbReference type="OrthoDB" id="9861553at2"/>
<gene>
    <name evidence="2" type="ORF">nbrc107697_11070</name>
</gene>
<feature type="transmembrane region" description="Helical" evidence="1">
    <location>
        <begin position="7"/>
        <end position="29"/>
    </location>
</feature>